<protein>
    <submittedName>
        <fullName evidence="5">Uncharacterized protein LOC113076556</fullName>
    </submittedName>
</protein>
<feature type="signal peptide" evidence="2">
    <location>
        <begin position="1"/>
        <end position="17"/>
    </location>
</feature>
<accession>A0A6P6N9V2</accession>
<evidence type="ECO:0000259" key="3">
    <source>
        <dbReference type="SMART" id="SM00409"/>
    </source>
</evidence>
<feature type="domain" description="Immunoglobulin" evidence="3">
    <location>
        <begin position="20"/>
        <end position="122"/>
    </location>
</feature>
<dbReference type="Proteomes" id="UP000515129">
    <property type="component" value="Unplaced"/>
</dbReference>
<feature type="chain" id="PRO_5027863990" evidence="2">
    <location>
        <begin position="18"/>
        <end position="542"/>
    </location>
</feature>
<dbReference type="PANTHER" id="PTHR21063">
    <property type="entry name" value="LFA-3"/>
    <property type="match status" value="1"/>
</dbReference>
<evidence type="ECO:0000313" key="5">
    <source>
        <dbReference type="RefSeq" id="XP_026105039.1"/>
    </source>
</evidence>
<keyword evidence="1" id="KW-0812">Transmembrane</keyword>
<name>A0A6P6N9V2_CARAU</name>
<feature type="transmembrane region" description="Helical" evidence="1">
    <location>
        <begin position="241"/>
        <end position="263"/>
    </location>
</feature>
<dbReference type="InterPro" id="IPR036179">
    <property type="entry name" value="Ig-like_dom_sf"/>
</dbReference>
<organism evidence="4 5">
    <name type="scientific">Carassius auratus</name>
    <name type="common">Goldfish</name>
    <dbReference type="NCBI Taxonomy" id="7957"/>
    <lineage>
        <taxon>Eukaryota</taxon>
        <taxon>Metazoa</taxon>
        <taxon>Chordata</taxon>
        <taxon>Craniata</taxon>
        <taxon>Vertebrata</taxon>
        <taxon>Euteleostomi</taxon>
        <taxon>Actinopterygii</taxon>
        <taxon>Neopterygii</taxon>
        <taxon>Teleostei</taxon>
        <taxon>Ostariophysi</taxon>
        <taxon>Cypriniformes</taxon>
        <taxon>Cyprinidae</taxon>
        <taxon>Cyprininae</taxon>
        <taxon>Carassius</taxon>
    </lineage>
</organism>
<dbReference type="KEGG" id="caua:113076556"/>
<keyword evidence="4" id="KW-1185">Reference proteome</keyword>
<reference evidence="5" key="1">
    <citation type="submission" date="2025-08" db="UniProtKB">
        <authorList>
            <consortium name="RefSeq"/>
        </authorList>
    </citation>
    <scope>IDENTIFICATION</scope>
    <source>
        <strain evidence="5">Wakin</strain>
        <tissue evidence="5">Muscle</tissue>
    </source>
</reference>
<keyword evidence="1" id="KW-1133">Transmembrane helix</keyword>
<feature type="domain" description="Immunoglobulin" evidence="3">
    <location>
        <begin position="276"/>
        <end position="377"/>
    </location>
</feature>
<evidence type="ECO:0000313" key="4">
    <source>
        <dbReference type="Proteomes" id="UP000515129"/>
    </source>
</evidence>
<feature type="domain" description="Immunoglobulin" evidence="3">
    <location>
        <begin position="133"/>
        <end position="232"/>
    </location>
</feature>
<dbReference type="Gene3D" id="2.60.40.10">
    <property type="entry name" value="Immunoglobulins"/>
    <property type="match status" value="4"/>
</dbReference>
<dbReference type="GeneID" id="113076556"/>
<dbReference type="AlphaFoldDB" id="A0A6P6N9V2"/>
<dbReference type="InterPro" id="IPR013783">
    <property type="entry name" value="Ig-like_fold"/>
</dbReference>
<dbReference type="OrthoDB" id="8814784at2759"/>
<dbReference type="PANTHER" id="PTHR21063:SF4">
    <property type="entry name" value="CD48 ANTIGEN-RELATED"/>
    <property type="match status" value="1"/>
</dbReference>
<proteinExistence type="predicted"/>
<feature type="domain" description="Immunoglobulin" evidence="3">
    <location>
        <begin position="378"/>
        <end position="474"/>
    </location>
</feature>
<dbReference type="InterPro" id="IPR013106">
    <property type="entry name" value="Ig_V-set"/>
</dbReference>
<dbReference type="SUPFAM" id="SSF48726">
    <property type="entry name" value="Immunoglobulin"/>
    <property type="match status" value="4"/>
</dbReference>
<evidence type="ECO:0000256" key="2">
    <source>
        <dbReference type="SAM" id="SignalP"/>
    </source>
</evidence>
<gene>
    <name evidence="5" type="primary">LOC113076556</name>
</gene>
<dbReference type="SMART" id="SM00409">
    <property type="entry name" value="IG"/>
    <property type="match status" value="4"/>
</dbReference>
<sequence length="542" mass="60793">MLLVFLFLMASVPGGETSKTEPMSVTEGDAVTLYSDLSEILNDDTIIWMFGPKDTFIYQIRRKDDLTSLMVTDDERFKGRLQVDQKTGSLTIRNTRKRHSGQYKLTRSREIITIKIFNVTVLAVVGKTDGVKSVSLSVMKGDPVTLRADSEIHQDALMLWRFGDKGILLAKIDIETNESSLNDADEGFKDRLQLNDRTGSLTIKNTRTTDSGLYELQIKGSESLHRFLVSVRDAGLSSSHITGIVVGVIISVLLILIPCVIYYRRRISKLKGQMVEEKKTVMEGESLTLHTGFTETLGDVTIQWCYETEDNLIAEIKRGTTKKQEGADGRFRGKLKLDGHTGDLTISNIRTIHSGLYKLKISSSTGTKYKRFIVTINVKSVSVTAGNSVYLQTNAEIQSDDLILWTRGADNVLIVKKDSQSTTVNERFRGRLRLGKKTASLTITDLTNTDSGHFKLQIINSKKTIFRRINVTVTDSTGNRVKESVTSVTLLLQEYVPKGVNQQEETVCYISNIILQQQASAFMKRRNEPVYWNEALCDEAPY</sequence>
<evidence type="ECO:0000256" key="1">
    <source>
        <dbReference type="SAM" id="Phobius"/>
    </source>
</evidence>
<dbReference type="InterPro" id="IPR003599">
    <property type="entry name" value="Ig_sub"/>
</dbReference>
<dbReference type="RefSeq" id="XP_026105039.1">
    <property type="nucleotide sequence ID" value="XM_026249254.1"/>
</dbReference>
<dbReference type="Pfam" id="PF07686">
    <property type="entry name" value="V-set"/>
    <property type="match status" value="2"/>
</dbReference>
<keyword evidence="2" id="KW-0732">Signal</keyword>
<keyword evidence="1" id="KW-0472">Membrane</keyword>